<dbReference type="PANTHER" id="PTHR42895:SF2">
    <property type="entry name" value="IRON-SULFUR CLUSTER PROTEIN"/>
    <property type="match status" value="1"/>
</dbReference>
<reference evidence="2 3" key="1">
    <citation type="submission" date="2020-01" db="EMBL/GenBank/DDBJ databases">
        <title>Genome analysis of Anaerocolumna sp. CBA3638.</title>
        <authorList>
            <person name="Kim J."/>
            <person name="Roh S.W."/>
        </authorList>
    </citation>
    <scope>NUCLEOTIDE SEQUENCE [LARGE SCALE GENOMIC DNA]</scope>
    <source>
        <strain evidence="2 3">CBA3638</strain>
    </source>
</reference>
<name>A0A6P1TN87_9FIRM</name>
<dbReference type="KEGG" id="anr:Ana3638_19440"/>
<dbReference type="Pfam" id="PF00111">
    <property type="entry name" value="Fer2"/>
    <property type="match status" value="1"/>
</dbReference>
<dbReference type="InterPro" id="IPR042259">
    <property type="entry name" value="Raco-like_middle_sf"/>
</dbReference>
<dbReference type="Pfam" id="PF17651">
    <property type="entry name" value="Raco_middle"/>
    <property type="match status" value="1"/>
</dbReference>
<dbReference type="PANTHER" id="PTHR42895">
    <property type="entry name" value="IRON-SULFUR CLUSTER-BINDING PROTEIN-RELATED"/>
    <property type="match status" value="1"/>
</dbReference>
<feature type="domain" description="2Fe-2S ferredoxin-type" evidence="1">
    <location>
        <begin position="2"/>
        <end position="95"/>
    </location>
</feature>
<dbReference type="InterPro" id="IPR012675">
    <property type="entry name" value="Beta-grasp_dom_sf"/>
</dbReference>
<dbReference type="SUPFAM" id="SSF53067">
    <property type="entry name" value="Actin-like ATPase domain"/>
    <property type="match status" value="1"/>
</dbReference>
<dbReference type="InterPro" id="IPR052911">
    <property type="entry name" value="Corrinoid_activation_enz"/>
</dbReference>
<dbReference type="InterPro" id="IPR043129">
    <property type="entry name" value="ATPase_NBD"/>
</dbReference>
<dbReference type="InterPro" id="IPR027980">
    <property type="entry name" value="RACo_C"/>
</dbReference>
<evidence type="ECO:0000259" key="1">
    <source>
        <dbReference type="PROSITE" id="PS51085"/>
    </source>
</evidence>
<gene>
    <name evidence="2" type="ORF">Ana3638_19440</name>
</gene>
<dbReference type="InterPro" id="IPR001041">
    <property type="entry name" value="2Fe-2S_ferredoxin-type"/>
</dbReference>
<dbReference type="Gene3D" id="3.10.20.30">
    <property type="match status" value="1"/>
</dbReference>
<dbReference type="InterPro" id="IPR041414">
    <property type="entry name" value="Raco-like_middle"/>
</dbReference>
<dbReference type="Pfam" id="PF14574">
    <property type="entry name" value="RACo_C_ter"/>
    <property type="match status" value="1"/>
</dbReference>
<dbReference type="AlphaFoldDB" id="A0A6P1TN87"/>
<proteinExistence type="predicted"/>
<keyword evidence="3" id="KW-1185">Reference proteome</keyword>
<dbReference type="SUPFAM" id="SSF54292">
    <property type="entry name" value="2Fe-2S ferredoxin-like"/>
    <property type="match status" value="1"/>
</dbReference>
<dbReference type="EMBL" id="CP048000">
    <property type="protein sequence ID" value="QHQ62680.1"/>
    <property type="molecule type" value="Genomic_DNA"/>
</dbReference>
<evidence type="ECO:0000313" key="2">
    <source>
        <dbReference type="EMBL" id="QHQ62680.1"/>
    </source>
</evidence>
<organism evidence="2 3">
    <name type="scientific">Anaerocolumna sedimenticola</name>
    <dbReference type="NCBI Taxonomy" id="2696063"/>
    <lineage>
        <taxon>Bacteria</taxon>
        <taxon>Bacillati</taxon>
        <taxon>Bacillota</taxon>
        <taxon>Clostridia</taxon>
        <taxon>Lachnospirales</taxon>
        <taxon>Lachnospiraceae</taxon>
        <taxon>Anaerocolumna</taxon>
    </lineage>
</organism>
<dbReference type="PROSITE" id="PS51085">
    <property type="entry name" value="2FE2S_FER_2"/>
    <property type="match status" value="1"/>
</dbReference>
<dbReference type="CDD" id="cd00207">
    <property type="entry name" value="fer2"/>
    <property type="match status" value="1"/>
</dbReference>
<accession>A0A6P1TN87</accession>
<evidence type="ECO:0000313" key="3">
    <source>
        <dbReference type="Proteomes" id="UP000464314"/>
    </source>
</evidence>
<dbReference type="Gene3D" id="3.30.420.480">
    <property type="entry name" value="Domain of unknown function (DUF4445)"/>
    <property type="match status" value="1"/>
</dbReference>
<dbReference type="Proteomes" id="UP000464314">
    <property type="component" value="Chromosome"/>
</dbReference>
<dbReference type="GO" id="GO:0051536">
    <property type="term" value="F:iron-sulfur cluster binding"/>
    <property type="evidence" value="ECO:0007669"/>
    <property type="project" value="InterPro"/>
</dbReference>
<dbReference type="InterPro" id="IPR036010">
    <property type="entry name" value="2Fe-2S_ferredoxin-like_sf"/>
</dbReference>
<sequence>MSRITITGRGEPILINYTEETSLLDAIIGQGIYLSADCAGRGTCGKCKLQLLEGELEITSFDRNKLTEQELEQGYRLACKAYPKKDCIIRLVSGRETDFKIITEHRQESIGYGKADEDYAVAVDIGTTTIAASLVGLESKKIRLTDSAINRQRAYGTDVVSRIKASNDGKRELLRISIQEDLLELIRRILHEAEIPKNRLKRIVIAGNTTMGHLLLGYSCQGLGSYPFTPVNISTLTLPYEEVMGSDYLSIPVTILPGISAYVGEDIVAGLLACDFDQAKNPCLLVDLGTNGEMAVGNKDRILVSSAAAGPAFEGGNISCGVGSIAGAICDIEINKEGNRLQTIADQPPIGICGTGVVALVFELLQSKLSDATGLLCEEYFEQGYPVAADPQGREILFTQKDMREFQMAKAAIRAGIETLVRCHGITFDEIDTVYLAGASAIK</sequence>
<protein>
    <submittedName>
        <fullName evidence="2">DUF4445 domain-containing protein</fullName>
    </submittedName>
</protein>